<dbReference type="Proteomes" id="UP001165082">
    <property type="component" value="Unassembled WGS sequence"/>
</dbReference>
<keyword evidence="3" id="KW-1185">Reference proteome</keyword>
<comment type="caution">
    <text evidence="2">The sequence shown here is derived from an EMBL/GenBank/DDBJ whole genome shotgun (WGS) entry which is preliminary data.</text>
</comment>
<name>A0A9W7A015_9STRA</name>
<feature type="non-terminal residue" evidence="2">
    <location>
        <position position="95"/>
    </location>
</feature>
<sequence>MLSLKKNLSEGLSSAASATTSAATSAASATTNAASNAASASQSALQAVAPADLDGLRSSLSNMSPVEQLKEIKEKQGEKFSATSSQLMSILNPTE</sequence>
<feature type="compositionally biased region" description="Polar residues" evidence="1">
    <location>
        <begin position="81"/>
        <end position="95"/>
    </location>
</feature>
<gene>
    <name evidence="2" type="ORF">TrRE_jg12797</name>
</gene>
<accession>A0A9W7A015</accession>
<evidence type="ECO:0000313" key="2">
    <source>
        <dbReference type="EMBL" id="GMH61061.1"/>
    </source>
</evidence>
<evidence type="ECO:0000313" key="3">
    <source>
        <dbReference type="Proteomes" id="UP001165082"/>
    </source>
</evidence>
<feature type="region of interest" description="Disordered" evidence="1">
    <location>
        <begin position="13"/>
        <end position="41"/>
    </location>
</feature>
<evidence type="ECO:0000256" key="1">
    <source>
        <dbReference type="SAM" id="MobiDB-lite"/>
    </source>
</evidence>
<protein>
    <submittedName>
        <fullName evidence="2">Uncharacterized protein</fullName>
    </submittedName>
</protein>
<dbReference type="AlphaFoldDB" id="A0A9W7A015"/>
<feature type="compositionally biased region" description="Basic and acidic residues" evidence="1">
    <location>
        <begin position="68"/>
        <end position="78"/>
    </location>
</feature>
<reference evidence="2" key="1">
    <citation type="submission" date="2022-07" db="EMBL/GenBank/DDBJ databases">
        <title>Genome analysis of Parmales, a sister group of diatoms, reveals the evolutionary specialization of diatoms from phago-mixotrophs to photoautotrophs.</title>
        <authorList>
            <person name="Ban H."/>
            <person name="Sato S."/>
            <person name="Yoshikawa S."/>
            <person name="Kazumasa Y."/>
            <person name="Nakamura Y."/>
            <person name="Ichinomiya M."/>
            <person name="Saitoh K."/>
            <person name="Sato N."/>
            <person name="Blanc-Mathieu R."/>
            <person name="Endo H."/>
            <person name="Kuwata A."/>
            <person name="Ogata H."/>
        </authorList>
    </citation>
    <scope>NUCLEOTIDE SEQUENCE</scope>
</reference>
<dbReference type="EMBL" id="BRXZ01002392">
    <property type="protein sequence ID" value="GMH61061.1"/>
    <property type="molecule type" value="Genomic_DNA"/>
</dbReference>
<feature type="region of interest" description="Disordered" evidence="1">
    <location>
        <begin position="67"/>
        <end position="95"/>
    </location>
</feature>
<organism evidence="2 3">
    <name type="scientific">Triparma retinervis</name>
    <dbReference type="NCBI Taxonomy" id="2557542"/>
    <lineage>
        <taxon>Eukaryota</taxon>
        <taxon>Sar</taxon>
        <taxon>Stramenopiles</taxon>
        <taxon>Ochrophyta</taxon>
        <taxon>Bolidophyceae</taxon>
        <taxon>Parmales</taxon>
        <taxon>Triparmaceae</taxon>
        <taxon>Triparma</taxon>
    </lineage>
</organism>
<proteinExistence type="predicted"/>